<dbReference type="PANTHER" id="PTHR13587">
    <property type="entry name" value="INTEGRATOR COMPLEX SUBUNIT 3"/>
    <property type="match status" value="1"/>
</dbReference>
<reference evidence="2 3" key="1">
    <citation type="submission" date="2018-04" db="EMBL/GenBank/DDBJ databases">
        <authorList>
            <person name="Vogel A."/>
        </authorList>
    </citation>
    <scope>NUCLEOTIDE SEQUENCE [LARGE SCALE GENOMIC DNA]</scope>
</reference>
<dbReference type="PANTHER" id="PTHR13587:SF7">
    <property type="entry name" value="INTEGRATOR COMPLEX SUBUNIT 3"/>
    <property type="match status" value="1"/>
</dbReference>
<accession>A0A484KBH7</accession>
<sequence>MAGSLIRRATHDAENPLEASLREAFNHQQGNLRPPFSLKSLAQEQYPRLNDAILFGILLEPRSAKTRIKLLHAIISDGYCHFTSMVTRIVDELYSKLVDSAKIQLIWVTREMVDVVSAGFDGLLVALLRQILGGDFSQGNLWLCSEMVGIFLQKWDRLVEENPLILTYGLYVFLRILADHGSLLGDSRLCMLKKLETEFCIRVLRERFDLCLKIGRDLVRLLQDLVHIAEFKSIWKDLLFNPGEFRVNDFKSIVKIYRLKTPSLYFSLRITPEMERNLRFLLTNVKFGNQKRYQAWFVKKFLSCSERETLLVDIVRFICCTCRSSSEGADILPRWAVIGWLLMSCRKSYIEANFKLALFYDWLFFCEEGDDVMRAEPAILLMANSIPKYSDITNALLEFLLILIDNYDAERKDVIVSGVLSVFHALLMKGVIDSLDVLAHSDALSPVLREMLRKLLSFTETSHTKELQ</sequence>
<proteinExistence type="predicted"/>
<feature type="domain" description="Integrator complex subunit 3 N-terminal" evidence="1">
    <location>
        <begin position="45"/>
        <end position="454"/>
    </location>
</feature>
<dbReference type="OrthoDB" id="2021145at2759"/>
<name>A0A484KBH7_9ASTE</name>
<dbReference type="Pfam" id="PF10189">
    <property type="entry name" value="Ints3_N"/>
    <property type="match status" value="1"/>
</dbReference>
<keyword evidence="3" id="KW-1185">Reference proteome</keyword>
<evidence type="ECO:0000259" key="1">
    <source>
        <dbReference type="Pfam" id="PF10189"/>
    </source>
</evidence>
<dbReference type="InterPro" id="IPR045334">
    <property type="entry name" value="INTS3"/>
</dbReference>
<organism evidence="2 3">
    <name type="scientific">Cuscuta campestris</name>
    <dbReference type="NCBI Taxonomy" id="132261"/>
    <lineage>
        <taxon>Eukaryota</taxon>
        <taxon>Viridiplantae</taxon>
        <taxon>Streptophyta</taxon>
        <taxon>Embryophyta</taxon>
        <taxon>Tracheophyta</taxon>
        <taxon>Spermatophyta</taxon>
        <taxon>Magnoliopsida</taxon>
        <taxon>eudicotyledons</taxon>
        <taxon>Gunneridae</taxon>
        <taxon>Pentapetalae</taxon>
        <taxon>asterids</taxon>
        <taxon>lamiids</taxon>
        <taxon>Solanales</taxon>
        <taxon>Convolvulaceae</taxon>
        <taxon>Cuscuteae</taxon>
        <taxon>Cuscuta</taxon>
        <taxon>Cuscuta subgen. Grammica</taxon>
        <taxon>Cuscuta sect. Cleistogrammica</taxon>
    </lineage>
</organism>
<evidence type="ECO:0000313" key="3">
    <source>
        <dbReference type="Proteomes" id="UP000595140"/>
    </source>
</evidence>
<gene>
    <name evidence="2" type="ORF">CCAM_LOCUS5107</name>
</gene>
<dbReference type="InterPro" id="IPR019333">
    <property type="entry name" value="INTS3_N"/>
</dbReference>
<dbReference type="EMBL" id="OOIL02000283">
    <property type="protein sequence ID" value="VFQ63331.1"/>
    <property type="molecule type" value="Genomic_DNA"/>
</dbReference>
<evidence type="ECO:0000313" key="2">
    <source>
        <dbReference type="EMBL" id="VFQ63331.1"/>
    </source>
</evidence>
<dbReference type="AlphaFoldDB" id="A0A484KBH7"/>
<protein>
    <recommendedName>
        <fullName evidence="1">Integrator complex subunit 3 N-terminal domain-containing protein</fullName>
    </recommendedName>
</protein>
<dbReference type="Proteomes" id="UP000595140">
    <property type="component" value="Unassembled WGS sequence"/>
</dbReference>
<dbReference type="GO" id="GO:0005737">
    <property type="term" value="C:cytoplasm"/>
    <property type="evidence" value="ECO:0007669"/>
    <property type="project" value="TreeGrafter"/>
</dbReference>